<name>A0A2M4DJL4_ANODA</name>
<dbReference type="AlphaFoldDB" id="A0A2M4DJL4"/>
<sequence>MVLPLGLLRSPVSSTAALRFMVGMFNFSGDDMSSTVATSIVVVDALLWCDFSREPSQKCTLRRVPRWGDASSLISFARCCRCCCCCCCCLHCSFFPAVLCGDSRLSVTFIRRFVSIILSSARRRPPVSNGCRVTRPMDTVP</sequence>
<reference evidence="1" key="1">
    <citation type="submission" date="2018-01" db="EMBL/GenBank/DDBJ databases">
        <title>An insight into the sialome of Amazonian anophelines.</title>
        <authorList>
            <person name="Ribeiro J.M."/>
            <person name="Scarpassa V."/>
            <person name="Calvo E."/>
        </authorList>
    </citation>
    <scope>NUCLEOTIDE SEQUENCE</scope>
</reference>
<proteinExistence type="predicted"/>
<organism evidence="1">
    <name type="scientific">Anopheles darlingi</name>
    <name type="common">Mosquito</name>
    <dbReference type="NCBI Taxonomy" id="43151"/>
    <lineage>
        <taxon>Eukaryota</taxon>
        <taxon>Metazoa</taxon>
        <taxon>Ecdysozoa</taxon>
        <taxon>Arthropoda</taxon>
        <taxon>Hexapoda</taxon>
        <taxon>Insecta</taxon>
        <taxon>Pterygota</taxon>
        <taxon>Neoptera</taxon>
        <taxon>Endopterygota</taxon>
        <taxon>Diptera</taxon>
        <taxon>Nematocera</taxon>
        <taxon>Culicoidea</taxon>
        <taxon>Culicidae</taxon>
        <taxon>Anophelinae</taxon>
        <taxon>Anopheles</taxon>
    </lineage>
</organism>
<evidence type="ECO:0000313" key="1">
    <source>
        <dbReference type="EMBL" id="MBW77736.1"/>
    </source>
</evidence>
<protein>
    <submittedName>
        <fullName evidence="1">Putative secreted protein</fullName>
    </submittedName>
</protein>
<dbReference type="EMBL" id="GGFL01013558">
    <property type="protein sequence ID" value="MBW77736.1"/>
    <property type="molecule type" value="Transcribed_RNA"/>
</dbReference>
<accession>A0A2M4DJL4</accession>